<reference evidence="3 4" key="1">
    <citation type="submission" date="2024-04" db="EMBL/GenBank/DDBJ databases">
        <title>Dissimilatory iodate-reducing microorganisms contribute to the enrichment of iodine in groundwater.</title>
        <authorList>
            <person name="Jiang Z."/>
        </authorList>
    </citation>
    <scope>NUCLEOTIDE SEQUENCE [LARGE SCALE GENOMIC DNA]</scope>
    <source>
        <strain evidence="3 4">NCP973</strain>
    </source>
</reference>
<organism evidence="3 4">
    <name type="scientific">Azonexus hydrophilus</name>
    <dbReference type="NCBI Taxonomy" id="418702"/>
    <lineage>
        <taxon>Bacteria</taxon>
        <taxon>Pseudomonadati</taxon>
        <taxon>Pseudomonadota</taxon>
        <taxon>Betaproteobacteria</taxon>
        <taxon>Rhodocyclales</taxon>
        <taxon>Azonexaceae</taxon>
        <taxon>Azonexus</taxon>
    </lineage>
</organism>
<keyword evidence="2" id="KW-1133">Transmembrane helix</keyword>
<feature type="transmembrane region" description="Helical" evidence="2">
    <location>
        <begin position="29"/>
        <end position="49"/>
    </location>
</feature>
<feature type="compositionally biased region" description="Polar residues" evidence="1">
    <location>
        <begin position="151"/>
        <end position="161"/>
    </location>
</feature>
<evidence type="ECO:0000313" key="4">
    <source>
        <dbReference type="Proteomes" id="UP001479520"/>
    </source>
</evidence>
<dbReference type="RefSeq" id="WP_341742874.1">
    <property type="nucleotide sequence ID" value="NZ_CP151406.1"/>
</dbReference>
<proteinExistence type="predicted"/>
<keyword evidence="4" id="KW-1185">Reference proteome</keyword>
<protein>
    <submittedName>
        <fullName evidence="3">Uncharacterized protein</fullName>
    </submittedName>
</protein>
<dbReference type="Proteomes" id="UP001479520">
    <property type="component" value="Chromosome"/>
</dbReference>
<feature type="region of interest" description="Disordered" evidence="1">
    <location>
        <begin position="139"/>
        <end position="161"/>
    </location>
</feature>
<keyword evidence="2" id="KW-0472">Membrane</keyword>
<feature type="transmembrane region" description="Helical" evidence="2">
    <location>
        <begin position="61"/>
        <end position="78"/>
    </location>
</feature>
<name>A0ABZ2XBG6_9RHOO</name>
<accession>A0ABZ2XBG6</accession>
<evidence type="ECO:0000313" key="3">
    <source>
        <dbReference type="EMBL" id="WZJ19975.1"/>
    </source>
</evidence>
<sequence length="161" mass="16910">MWDVIIETIAVMSAAIYTQSDQAIQNVCMLAWGQIFGYIAGLVIGFALIKSLFDEDLYQSITRLAGIILQLVVLAYFIQPVAGGCRVVAVKNDALALGAAVTSIVAPTFAGDAGALTRTATARTQQILGEFLDRTAAASERKDSTAARRAVQSSTAASPAP</sequence>
<dbReference type="EMBL" id="CP151406">
    <property type="protein sequence ID" value="WZJ19975.1"/>
    <property type="molecule type" value="Genomic_DNA"/>
</dbReference>
<evidence type="ECO:0000256" key="1">
    <source>
        <dbReference type="SAM" id="MobiDB-lite"/>
    </source>
</evidence>
<keyword evidence="2" id="KW-0812">Transmembrane</keyword>
<evidence type="ECO:0000256" key="2">
    <source>
        <dbReference type="SAM" id="Phobius"/>
    </source>
</evidence>
<gene>
    <name evidence="3" type="ORF">AADV58_08320</name>
</gene>